<gene>
    <name evidence="1" type="ORF">BF38_3062</name>
    <name evidence="2" type="ORF">FOC89_22980</name>
</gene>
<evidence type="ECO:0000313" key="4">
    <source>
        <dbReference type="Proteomes" id="UP000501107"/>
    </source>
</evidence>
<name>A0A0B5NYY3_BACTU</name>
<dbReference type="EMBL" id="CP053980">
    <property type="protein sequence ID" value="QKH26689.1"/>
    <property type="molecule type" value="Genomic_DNA"/>
</dbReference>
<dbReference type="EMBL" id="CP009335">
    <property type="protein sequence ID" value="AJG78662.1"/>
    <property type="molecule type" value="Genomic_DNA"/>
</dbReference>
<organism evidence="2 4">
    <name type="scientific">Bacillus thuringiensis</name>
    <dbReference type="NCBI Taxonomy" id="1428"/>
    <lineage>
        <taxon>Bacteria</taxon>
        <taxon>Bacillati</taxon>
        <taxon>Bacillota</taxon>
        <taxon>Bacilli</taxon>
        <taxon>Bacillales</taxon>
        <taxon>Bacillaceae</taxon>
        <taxon>Bacillus</taxon>
        <taxon>Bacillus cereus group</taxon>
    </lineage>
</organism>
<evidence type="ECO:0000313" key="1">
    <source>
        <dbReference type="EMBL" id="AJG78662.1"/>
    </source>
</evidence>
<dbReference type="AlphaFoldDB" id="A0A0B5NYY3"/>
<evidence type="ECO:0000313" key="3">
    <source>
        <dbReference type="Proteomes" id="UP000031876"/>
    </source>
</evidence>
<accession>A0A0B5NYY3</accession>
<reference evidence="2 4" key="2">
    <citation type="submission" date="2020-05" db="EMBL/GenBank/DDBJ databases">
        <title>FDA dAtabase for Regulatory Grade micrObial Sequences (FDA-ARGOS): Supporting development and validation of Infectious Disease Dx tests.</title>
        <authorList>
            <person name="Nelson B."/>
            <person name="Plummer A."/>
            <person name="Tallon L."/>
            <person name="Sadzewicz L."/>
            <person name="Zhao X."/>
            <person name="Vavikolanu K."/>
            <person name="Mehta A."/>
            <person name="Aluvathingal J."/>
            <person name="Nadendla S."/>
            <person name="Myers T."/>
            <person name="Yan Y."/>
            <person name="Sichtig H."/>
        </authorList>
    </citation>
    <scope>NUCLEOTIDE SEQUENCE [LARGE SCALE GENOMIC DNA]</scope>
    <source>
        <strain evidence="2 4">FDAARGOS_795</strain>
    </source>
</reference>
<dbReference type="Proteomes" id="UP000501107">
    <property type="component" value="Chromosome"/>
</dbReference>
<sequence length="117" mass="13427">MEDIIAINHRLLMLETAVQQMANEKEIMKGRINYLSETVDVLMRNVNDLEQKVSSKVDIGDVPATNEQICKHEWTNIRIPGDDGIYVACPKCQSVDVEETRRLSRELRAQKEEEQNG</sequence>
<dbReference type="KEGG" id="btw:BF38_3062"/>
<dbReference type="RefSeq" id="WP_000389425.1">
    <property type="nucleotide sequence ID" value="NZ_CP009335.1"/>
</dbReference>
<proteinExistence type="predicted"/>
<protein>
    <submittedName>
        <fullName evidence="2">Uncharacterized protein</fullName>
    </submittedName>
</protein>
<reference evidence="1 3" key="1">
    <citation type="journal article" date="2015" name="Genome Announc.">
        <title>Complete genome sequences for 35 biothreat assay-relevant bacillus species.</title>
        <authorList>
            <person name="Johnson S.L."/>
            <person name="Daligault H.E."/>
            <person name="Davenport K.W."/>
            <person name="Jaissle J."/>
            <person name="Frey K.G."/>
            <person name="Ladner J.T."/>
            <person name="Broomall S.M."/>
            <person name="Bishop-Lilly K.A."/>
            <person name="Bruce D.C."/>
            <person name="Gibbons H.S."/>
            <person name="Coyne S.R."/>
            <person name="Lo C.C."/>
            <person name="Meincke L."/>
            <person name="Munk A.C."/>
            <person name="Koroleva G.I."/>
            <person name="Rosenzweig C.N."/>
            <person name="Palacios G.F."/>
            <person name="Redden C.L."/>
            <person name="Minogue T.D."/>
            <person name="Chain P.S."/>
        </authorList>
    </citation>
    <scope>NUCLEOTIDE SEQUENCE [LARGE SCALE GENOMIC DNA]</scope>
    <source>
        <strain evidence="1 3">HD1011</strain>
    </source>
</reference>
<dbReference type="Proteomes" id="UP000031876">
    <property type="component" value="Chromosome"/>
</dbReference>
<evidence type="ECO:0000313" key="2">
    <source>
        <dbReference type="EMBL" id="QKH26689.1"/>
    </source>
</evidence>